<gene>
    <name evidence="3" type="ORF">E2562_021563</name>
    <name evidence="2" type="ORF">E2562_034506</name>
</gene>
<reference evidence="3 4" key="1">
    <citation type="submission" date="2019-11" db="EMBL/GenBank/DDBJ databases">
        <title>Whole genome sequence of Oryza granulata.</title>
        <authorList>
            <person name="Li W."/>
        </authorList>
    </citation>
    <scope>NUCLEOTIDE SEQUENCE [LARGE SCALE GENOMIC DNA]</scope>
    <source>
        <strain evidence="4">cv. Menghai</strain>
        <tissue evidence="3">Leaf</tissue>
    </source>
</reference>
<dbReference type="EMBL" id="SPHZ02000002">
    <property type="protein sequence ID" value="KAF0929462.1"/>
    <property type="molecule type" value="Genomic_DNA"/>
</dbReference>
<dbReference type="Proteomes" id="UP000479710">
    <property type="component" value="Unassembled WGS sequence"/>
</dbReference>
<proteinExistence type="predicted"/>
<feature type="compositionally biased region" description="Basic and acidic residues" evidence="1">
    <location>
        <begin position="54"/>
        <end position="63"/>
    </location>
</feature>
<accession>A0A6G1EY15</accession>
<dbReference type="AlphaFoldDB" id="A0A6G1EY15"/>
<keyword evidence="4" id="KW-1185">Reference proteome</keyword>
<name>A0A6G1EY15_9ORYZ</name>
<comment type="caution">
    <text evidence="3">The sequence shown here is derived from an EMBL/GenBank/DDBJ whole genome shotgun (WGS) entry which is preliminary data.</text>
</comment>
<organism evidence="3 4">
    <name type="scientific">Oryza meyeriana var. granulata</name>
    <dbReference type="NCBI Taxonomy" id="110450"/>
    <lineage>
        <taxon>Eukaryota</taxon>
        <taxon>Viridiplantae</taxon>
        <taxon>Streptophyta</taxon>
        <taxon>Embryophyta</taxon>
        <taxon>Tracheophyta</taxon>
        <taxon>Spermatophyta</taxon>
        <taxon>Magnoliopsida</taxon>
        <taxon>Liliopsida</taxon>
        <taxon>Poales</taxon>
        <taxon>Poaceae</taxon>
        <taxon>BOP clade</taxon>
        <taxon>Oryzoideae</taxon>
        <taxon>Oryzeae</taxon>
        <taxon>Oryzinae</taxon>
        <taxon>Oryza</taxon>
        <taxon>Oryza meyeriana</taxon>
    </lineage>
</organism>
<evidence type="ECO:0000313" key="3">
    <source>
        <dbReference type="EMBL" id="KAF0929462.1"/>
    </source>
</evidence>
<protein>
    <submittedName>
        <fullName evidence="3">Uncharacterized protein</fullName>
    </submittedName>
</protein>
<evidence type="ECO:0000313" key="2">
    <source>
        <dbReference type="EMBL" id="KAF0904431.1"/>
    </source>
</evidence>
<feature type="region of interest" description="Disordered" evidence="1">
    <location>
        <begin position="1"/>
        <end position="63"/>
    </location>
</feature>
<sequence length="63" mass="6638">MKPLGQPATDCGDKQVEEGEDLPSSAATVPRRGHRNGMTASAPGTAMTNAGDVESEKRQERRG</sequence>
<evidence type="ECO:0000313" key="4">
    <source>
        <dbReference type="Proteomes" id="UP000479710"/>
    </source>
</evidence>
<evidence type="ECO:0000256" key="1">
    <source>
        <dbReference type="SAM" id="MobiDB-lite"/>
    </source>
</evidence>
<dbReference type="EMBL" id="SPHZ02000008">
    <property type="protein sequence ID" value="KAF0904431.1"/>
    <property type="molecule type" value="Genomic_DNA"/>
</dbReference>